<evidence type="ECO:0000313" key="2">
    <source>
        <dbReference type="EMBL" id="PTQ84502.1"/>
    </source>
</evidence>
<organism evidence="2 3">
    <name type="scientific">Trichococcus patagoniensis</name>
    <dbReference type="NCBI Taxonomy" id="382641"/>
    <lineage>
        <taxon>Bacteria</taxon>
        <taxon>Bacillati</taxon>
        <taxon>Bacillota</taxon>
        <taxon>Bacilli</taxon>
        <taxon>Lactobacillales</taxon>
        <taxon>Carnobacteriaceae</taxon>
        <taxon>Trichococcus</taxon>
    </lineage>
</organism>
<dbReference type="Pfam" id="PF18736">
    <property type="entry name" value="pEK499_p136"/>
    <property type="match status" value="1"/>
</dbReference>
<evidence type="ECO:0000313" key="3">
    <source>
        <dbReference type="Proteomes" id="UP000244161"/>
    </source>
</evidence>
<dbReference type="AlphaFoldDB" id="A0A2T5IKZ9"/>
<dbReference type="RefSeq" id="WP_108032525.1">
    <property type="nucleotide sequence ID" value="NZ_QAOM01000008.1"/>
</dbReference>
<sequence>MGEYNNFNYDFIERTLKILKAYHGPYGVTQMINCAVGLLVLPQQKLAHQLPITDVDDSGEFGIYKSNIRKCRGDYSFNNVLRHVRNGIVHGHITQVSTRDGEIESIKIEDFYRGQKTFEIVVMPNQLEQFAIYTAEAILASRL</sequence>
<comment type="caution">
    <text evidence="2">The sequence shown here is derived from an EMBL/GenBank/DDBJ whole genome shotgun (WGS) entry which is preliminary data.</text>
</comment>
<feature type="domain" description="pEK499-p136 HEPN" evidence="1">
    <location>
        <begin position="1"/>
        <end position="140"/>
    </location>
</feature>
<gene>
    <name evidence="2" type="ORF">C8U37_10869</name>
</gene>
<accession>A0A2T5IKZ9</accession>
<proteinExistence type="predicted"/>
<dbReference type="EMBL" id="QAOM01000008">
    <property type="protein sequence ID" value="PTQ84502.1"/>
    <property type="molecule type" value="Genomic_DNA"/>
</dbReference>
<dbReference type="InterPro" id="IPR041318">
    <property type="entry name" value="pEK499_p136"/>
</dbReference>
<dbReference type="OrthoDB" id="1495095at2"/>
<reference evidence="2 3" key="1">
    <citation type="submission" date="2018-04" db="EMBL/GenBank/DDBJ databases">
        <title>Genomic Encyclopedia of Archaeal and Bacterial Type Strains, Phase II (KMG-II): from individual species to whole genera.</title>
        <authorList>
            <person name="Goeker M."/>
        </authorList>
    </citation>
    <scope>NUCLEOTIDE SEQUENCE [LARGE SCALE GENOMIC DNA]</scope>
    <source>
        <strain evidence="2 3">DSM 18806</strain>
    </source>
</reference>
<protein>
    <recommendedName>
        <fullName evidence="1">pEK499-p136 HEPN domain-containing protein</fullName>
    </recommendedName>
</protein>
<name>A0A2T5IKZ9_9LACT</name>
<dbReference type="Proteomes" id="UP000244161">
    <property type="component" value="Unassembled WGS sequence"/>
</dbReference>
<keyword evidence="3" id="KW-1185">Reference proteome</keyword>
<evidence type="ECO:0000259" key="1">
    <source>
        <dbReference type="Pfam" id="PF18736"/>
    </source>
</evidence>